<keyword evidence="3" id="KW-1185">Reference proteome</keyword>
<dbReference type="RefSeq" id="WP_145911309.1">
    <property type="nucleotide sequence ID" value="NZ_BAAAMZ010000049.1"/>
</dbReference>
<evidence type="ECO:0000313" key="2">
    <source>
        <dbReference type="EMBL" id="TWF73373.1"/>
    </source>
</evidence>
<dbReference type="PROSITE" id="PS50231">
    <property type="entry name" value="RICIN_B_LECTIN"/>
    <property type="match status" value="1"/>
</dbReference>
<gene>
    <name evidence="2" type="ORF">FHX73_16524</name>
</gene>
<dbReference type="InterPro" id="IPR035992">
    <property type="entry name" value="Ricin_B-like_lectins"/>
</dbReference>
<dbReference type="Proteomes" id="UP000317940">
    <property type="component" value="Unassembled WGS sequence"/>
</dbReference>
<comment type="caution">
    <text evidence="2">The sequence shown here is derived from an EMBL/GenBank/DDBJ whole genome shotgun (WGS) entry which is preliminary data.</text>
</comment>
<dbReference type="CDD" id="cd00161">
    <property type="entry name" value="beta-trefoil_Ricin-like"/>
    <property type="match status" value="1"/>
</dbReference>
<sequence length="177" mass="18045">MSIVRAAAVAAVTTVCLAGAATGTAQADGLGSSTGATPSVSNYAYQDSSLDVQANGQADGTRVGTYGTNYSGAQSVGWYGFDGDTFALLPGTSGKVLDLDVASGTVQIWDAGPGTDFNAANGGALPANQRWHKYYSNNGWSVLQNVATGQCLKSNGPGTYLSVAACNPSDFSQVWHF</sequence>
<keyword evidence="1" id="KW-0732">Signal</keyword>
<evidence type="ECO:0000313" key="3">
    <source>
        <dbReference type="Proteomes" id="UP000317940"/>
    </source>
</evidence>
<evidence type="ECO:0000256" key="1">
    <source>
        <dbReference type="SAM" id="SignalP"/>
    </source>
</evidence>
<dbReference type="EMBL" id="VIWT01000006">
    <property type="protein sequence ID" value="TWF73373.1"/>
    <property type="molecule type" value="Genomic_DNA"/>
</dbReference>
<organism evidence="2 3">
    <name type="scientific">Kitasatospora viridis</name>
    <dbReference type="NCBI Taxonomy" id="281105"/>
    <lineage>
        <taxon>Bacteria</taxon>
        <taxon>Bacillati</taxon>
        <taxon>Actinomycetota</taxon>
        <taxon>Actinomycetes</taxon>
        <taxon>Kitasatosporales</taxon>
        <taxon>Streptomycetaceae</taxon>
        <taxon>Kitasatospora</taxon>
    </lineage>
</organism>
<dbReference type="OrthoDB" id="4183134at2"/>
<accession>A0A561SET4</accession>
<dbReference type="AlphaFoldDB" id="A0A561SET4"/>
<proteinExistence type="predicted"/>
<feature type="signal peptide" evidence="1">
    <location>
        <begin position="1"/>
        <end position="27"/>
    </location>
</feature>
<feature type="chain" id="PRO_5021929871" evidence="1">
    <location>
        <begin position="28"/>
        <end position="177"/>
    </location>
</feature>
<dbReference type="Gene3D" id="2.80.10.50">
    <property type="match status" value="2"/>
</dbReference>
<protein>
    <submittedName>
        <fullName evidence="2">Uncharacterized protein</fullName>
    </submittedName>
</protein>
<reference evidence="2 3" key="1">
    <citation type="submission" date="2019-06" db="EMBL/GenBank/DDBJ databases">
        <title>Sequencing the genomes of 1000 actinobacteria strains.</title>
        <authorList>
            <person name="Klenk H.-P."/>
        </authorList>
    </citation>
    <scope>NUCLEOTIDE SEQUENCE [LARGE SCALE GENOMIC DNA]</scope>
    <source>
        <strain evidence="2 3">DSM 44826</strain>
    </source>
</reference>
<name>A0A561SET4_9ACTN</name>
<dbReference type="SUPFAM" id="SSF50370">
    <property type="entry name" value="Ricin B-like lectins"/>
    <property type="match status" value="1"/>
</dbReference>